<dbReference type="STRING" id="482461.SAMN05216244_1586"/>
<keyword evidence="2" id="KW-1185">Reference proteome</keyword>
<dbReference type="Proteomes" id="UP000182347">
    <property type="component" value="Unassembled WGS sequence"/>
</dbReference>
<gene>
    <name evidence="1" type="ORF">SAMN05216244_1586</name>
</gene>
<dbReference type="EMBL" id="FNHF01000002">
    <property type="protein sequence ID" value="SDM12503.1"/>
    <property type="molecule type" value="Genomic_DNA"/>
</dbReference>
<sequence>MKNKAVALLAMCVLILIIPVLILSGQTGHGEIATADNSEQVSQENVTSDTNEAASRLSHAQLVSLTEKFMDLLVQETDENYRVMAYSSINELTDTFTKIAKPSVAKKYIDYYYEEKEDGLYLLPAETPPWFQSGAEYEMIESGDGTVKVVQDNQTDLHGSYTLELELTFDDSWKITDTKHS</sequence>
<organism evidence="1 2">
    <name type="scientific">Sediminibacillus halophilus</name>
    <dbReference type="NCBI Taxonomy" id="482461"/>
    <lineage>
        <taxon>Bacteria</taxon>
        <taxon>Bacillati</taxon>
        <taxon>Bacillota</taxon>
        <taxon>Bacilli</taxon>
        <taxon>Bacillales</taxon>
        <taxon>Bacillaceae</taxon>
        <taxon>Sediminibacillus</taxon>
    </lineage>
</organism>
<proteinExistence type="predicted"/>
<name>A0A1G9QNF6_9BACI</name>
<reference evidence="2" key="1">
    <citation type="submission" date="2016-10" db="EMBL/GenBank/DDBJ databases">
        <authorList>
            <person name="Varghese N."/>
            <person name="Submissions S."/>
        </authorList>
    </citation>
    <scope>NUCLEOTIDE SEQUENCE [LARGE SCALE GENOMIC DNA]</scope>
    <source>
        <strain evidence="2">CGMCC 1.6199</strain>
    </source>
</reference>
<evidence type="ECO:0000313" key="1">
    <source>
        <dbReference type="EMBL" id="SDM12503.1"/>
    </source>
</evidence>
<dbReference type="RefSeq" id="WP_074598328.1">
    <property type="nucleotide sequence ID" value="NZ_FNHF01000002.1"/>
</dbReference>
<evidence type="ECO:0008006" key="3">
    <source>
        <dbReference type="Google" id="ProtNLM"/>
    </source>
</evidence>
<dbReference type="OrthoDB" id="2880030at2"/>
<dbReference type="AlphaFoldDB" id="A0A1G9QNF6"/>
<evidence type="ECO:0000313" key="2">
    <source>
        <dbReference type="Proteomes" id="UP000182347"/>
    </source>
</evidence>
<protein>
    <recommendedName>
        <fullName evidence="3">DUF3993 domain-containing protein</fullName>
    </recommendedName>
</protein>
<accession>A0A1G9QNF6</accession>